<dbReference type="Proteomes" id="UP001597061">
    <property type="component" value="Unassembled WGS sequence"/>
</dbReference>
<dbReference type="PROSITE" id="PS51352">
    <property type="entry name" value="THIOREDOXIN_2"/>
    <property type="match status" value="1"/>
</dbReference>
<feature type="signal peptide" evidence="1">
    <location>
        <begin position="1"/>
        <end position="18"/>
    </location>
</feature>
<accession>A0ABW3JE91</accession>
<dbReference type="EMBL" id="JBHTJI010000001">
    <property type="protein sequence ID" value="MFD0988808.1"/>
    <property type="molecule type" value="Genomic_DNA"/>
</dbReference>
<feature type="chain" id="PRO_5045615071" evidence="1">
    <location>
        <begin position="19"/>
        <end position="475"/>
    </location>
</feature>
<organism evidence="3 4">
    <name type="scientific">Mariniflexile jejuense</name>
    <dbReference type="NCBI Taxonomy" id="1173582"/>
    <lineage>
        <taxon>Bacteria</taxon>
        <taxon>Pseudomonadati</taxon>
        <taxon>Bacteroidota</taxon>
        <taxon>Flavobacteriia</taxon>
        <taxon>Flavobacteriales</taxon>
        <taxon>Flavobacteriaceae</taxon>
        <taxon>Mariniflexile</taxon>
    </lineage>
</organism>
<evidence type="ECO:0000313" key="3">
    <source>
        <dbReference type="EMBL" id="MFD0988808.1"/>
    </source>
</evidence>
<dbReference type="SUPFAM" id="SSF52833">
    <property type="entry name" value="Thioredoxin-like"/>
    <property type="match status" value="1"/>
</dbReference>
<keyword evidence="1" id="KW-0732">Signal</keyword>
<evidence type="ECO:0000313" key="4">
    <source>
        <dbReference type="Proteomes" id="UP001597061"/>
    </source>
</evidence>
<dbReference type="Gene3D" id="3.40.30.10">
    <property type="entry name" value="Glutaredoxin"/>
    <property type="match status" value="1"/>
</dbReference>
<dbReference type="InterPro" id="IPR036249">
    <property type="entry name" value="Thioredoxin-like_sf"/>
</dbReference>
<evidence type="ECO:0000256" key="1">
    <source>
        <dbReference type="SAM" id="SignalP"/>
    </source>
</evidence>
<dbReference type="RefSeq" id="WP_379924390.1">
    <property type="nucleotide sequence ID" value="NZ_JBHTJI010000001.1"/>
</dbReference>
<feature type="domain" description="Thioredoxin" evidence="2">
    <location>
        <begin position="334"/>
        <end position="475"/>
    </location>
</feature>
<comment type="caution">
    <text evidence="3">The sequence shown here is derived from an EMBL/GenBank/DDBJ whole genome shotgun (WGS) entry which is preliminary data.</text>
</comment>
<dbReference type="InterPro" id="IPR013766">
    <property type="entry name" value="Thioredoxin_domain"/>
</dbReference>
<gene>
    <name evidence="3" type="ORF">ACFQ1R_01750</name>
</gene>
<keyword evidence="4" id="KW-1185">Reference proteome</keyword>
<sequence>MKLYFLSLLLLLTLFNCKNDGNNAADNYAYFGGEIINPNSDYVVLSKSDVVIDSIKLDAKNRFLYKVNDLDAGLYTFYHGGEIQMVLLEPKDSIIFRLNTLEFDESLVFTGEGDKKNNYLINEFLENEIQEKKVFKFCQLKPHVYQNRIDSLKAFKLEKLNAFKTKYPTSELFNRIAKANIDFSYYSSKEVYPFVHFDENKEAILKSLPNNFYNYRSSIDYNDAFFKDHYHYSSFLRYTINNLALKDHLKHSTDNEVFKRSSLCYNMDKLKITDSLVKDGVVKNDLLQYFTINYLSKNKDVENNDVILNAFLSKSTDQKNNTLVKHYVASLNNLKEGASFPSVKLVDYNNNEVEINSLITTPTVVCFWSNTFYNHFKESHYKLNELKTKYPEVKFIVINIDNYGIEKPKHALKENRFKFKDEYQFKTPEASIEALAIQPMTKTIVVDKHQKIVYNNTNIFSINFEEQLLGAINRK</sequence>
<protein>
    <submittedName>
        <fullName evidence="3">TlpA family protein disulfide reductase</fullName>
    </submittedName>
</protein>
<reference evidence="4" key="1">
    <citation type="journal article" date="2019" name="Int. J. Syst. Evol. Microbiol.">
        <title>The Global Catalogue of Microorganisms (GCM) 10K type strain sequencing project: providing services to taxonomists for standard genome sequencing and annotation.</title>
        <authorList>
            <consortium name="The Broad Institute Genomics Platform"/>
            <consortium name="The Broad Institute Genome Sequencing Center for Infectious Disease"/>
            <person name="Wu L."/>
            <person name="Ma J."/>
        </authorList>
    </citation>
    <scope>NUCLEOTIDE SEQUENCE [LARGE SCALE GENOMIC DNA]</scope>
    <source>
        <strain evidence="4">CCUG 62414</strain>
    </source>
</reference>
<proteinExistence type="predicted"/>
<evidence type="ECO:0000259" key="2">
    <source>
        <dbReference type="PROSITE" id="PS51352"/>
    </source>
</evidence>
<name>A0ABW3JE91_9FLAO</name>